<reference evidence="1 2" key="1">
    <citation type="submission" date="2018-10" db="EMBL/GenBank/DDBJ databases">
        <title>Genomic Encyclopedia of Archaeal and Bacterial Type Strains, Phase II (KMG-II): from individual species to whole genera.</title>
        <authorList>
            <person name="Goeker M."/>
        </authorList>
    </citation>
    <scope>NUCLEOTIDE SEQUENCE [LARGE SCALE GENOMIC DNA]</scope>
    <source>
        <strain evidence="1 2">DSM 235</strain>
    </source>
</reference>
<dbReference type="OrthoDB" id="7860940at2"/>
<dbReference type="Gene3D" id="1.20.120.330">
    <property type="entry name" value="Nucleotidyltransferases domain 2"/>
    <property type="match status" value="1"/>
</dbReference>
<dbReference type="Proteomes" id="UP000274556">
    <property type="component" value="Unassembled WGS sequence"/>
</dbReference>
<proteinExistence type="predicted"/>
<dbReference type="EMBL" id="RBXL01000001">
    <property type="protein sequence ID" value="RKT43005.1"/>
    <property type="molecule type" value="Genomic_DNA"/>
</dbReference>
<gene>
    <name evidence="1" type="ORF">BDD21_0312</name>
</gene>
<accession>A0A495V362</accession>
<protein>
    <submittedName>
        <fullName evidence="1">Uncharacterized protein</fullName>
    </submittedName>
</protein>
<comment type="caution">
    <text evidence="1">The sequence shown here is derived from an EMBL/GenBank/DDBJ whole genome shotgun (WGS) entry which is preliminary data.</text>
</comment>
<evidence type="ECO:0000313" key="2">
    <source>
        <dbReference type="Proteomes" id="UP000274556"/>
    </source>
</evidence>
<name>A0A495V362_9GAMM</name>
<keyword evidence="2" id="KW-1185">Reference proteome</keyword>
<dbReference type="AlphaFoldDB" id="A0A495V362"/>
<dbReference type="RefSeq" id="WP_120795644.1">
    <property type="nucleotide sequence ID" value="NZ_RBXL01000001.1"/>
</dbReference>
<organism evidence="1 2">
    <name type="scientific">Thiocapsa rosea</name>
    <dbReference type="NCBI Taxonomy" id="69360"/>
    <lineage>
        <taxon>Bacteria</taxon>
        <taxon>Pseudomonadati</taxon>
        <taxon>Pseudomonadota</taxon>
        <taxon>Gammaproteobacteria</taxon>
        <taxon>Chromatiales</taxon>
        <taxon>Chromatiaceae</taxon>
        <taxon>Thiocapsa</taxon>
    </lineage>
</organism>
<sequence>MFARFADCMPALSGLFWSIRVLEIVGKYLEEEALRRSSADEIDLFGRSAFNRYYYATYWIVRSCLVEIDPTWELKHKSVPELLEGQVRKKLNNELKKAERLNIKGGKLRNRIYTSTAGLAQLMRHAYSKRVEADYTASSKVTKIDQTLYMGNEKSSSAFHWPSQAKTFTDDLLNVSKQLGLR</sequence>
<evidence type="ECO:0000313" key="1">
    <source>
        <dbReference type="EMBL" id="RKT43005.1"/>
    </source>
</evidence>